<keyword evidence="2" id="KW-0813">Transport</keyword>
<evidence type="ECO:0000256" key="4">
    <source>
        <dbReference type="ARBA" id="ARBA00022989"/>
    </source>
</evidence>
<dbReference type="CDD" id="cd17321">
    <property type="entry name" value="MFS_MMR_MDR_like"/>
    <property type="match status" value="1"/>
</dbReference>
<feature type="transmembrane region" description="Helical" evidence="7">
    <location>
        <begin position="220"/>
        <end position="243"/>
    </location>
</feature>
<dbReference type="Proteomes" id="UP000305921">
    <property type="component" value="Unassembled WGS sequence"/>
</dbReference>
<evidence type="ECO:0000256" key="6">
    <source>
        <dbReference type="ARBA" id="ARBA00023251"/>
    </source>
</evidence>
<dbReference type="PANTHER" id="PTHR42718">
    <property type="entry name" value="MAJOR FACILITATOR SUPERFAMILY MULTIDRUG TRANSPORTER MFSC"/>
    <property type="match status" value="1"/>
</dbReference>
<feature type="transmembrane region" description="Helical" evidence="7">
    <location>
        <begin position="103"/>
        <end position="124"/>
    </location>
</feature>
<dbReference type="GO" id="GO:0005886">
    <property type="term" value="C:plasma membrane"/>
    <property type="evidence" value="ECO:0007669"/>
    <property type="project" value="UniProtKB-SubCell"/>
</dbReference>
<feature type="transmembrane region" description="Helical" evidence="7">
    <location>
        <begin position="264"/>
        <end position="287"/>
    </location>
</feature>
<dbReference type="Pfam" id="PF07690">
    <property type="entry name" value="MFS_1"/>
    <property type="match status" value="1"/>
</dbReference>
<feature type="transmembrane region" description="Helical" evidence="7">
    <location>
        <begin position="398"/>
        <end position="417"/>
    </location>
</feature>
<keyword evidence="3 7" id="KW-0812">Transmembrane</keyword>
<feature type="transmembrane region" description="Helical" evidence="7">
    <location>
        <begin position="293"/>
        <end position="316"/>
    </location>
</feature>
<evidence type="ECO:0000256" key="1">
    <source>
        <dbReference type="ARBA" id="ARBA00004651"/>
    </source>
</evidence>
<dbReference type="EMBL" id="VAWE01000001">
    <property type="protein sequence ID" value="TLQ48277.1"/>
    <property type="molecule type" value="Genomic_DNA"/>
</dbReference>
<dbReference type="InterPro" id="IPR011701">
    <property type="entry name" value="MFS"/>
</dbReference>
<feature type="domain" description="Major facilitator superfamily (MFS) profile" evidence="8">
    <location>
        <begin position="8"/>
        <end position="436"/>
    </location>
</feature>
<dbReference type="PROSITE" id="PS50850">
    <property type="entry name" value="MFS"/>
    <property type="match status" value="1"/>
</dbReference>
<dbReference type="GO" id="GO:0046677">
    <property type="term" value="P:response to antibiotic"/>
    <property type="evidence" value="ECO:0007669"/>
    <property type="project" value="UniProtKB-KW"/>
</dbReference>
<reference evidence="9 10" key="1">
    <citation type="submission" date="2019-05" db="EMBL/GenBank/DDBJ databases">
        <title>Streptomyces marianii sp. nov., a novel marine actinomycete from southern coast of India.</title>
        <authorList>
            <person name="Iniyan A.M."/>
            <person name="Wink J."/>
            <person name="Ramprasad E."/>
            <person name="Ramana C.V."/>
            <person name="Bunk B."/>
            <person name="Sproer C."/>
            <person name="Joseph F.-J.R.S."/>
            <person name="Vincent S.G.P."/>
        </authorList>
    </citation>
    <scope>NUCLEOTIDE SEQUENCE [LARGE SCALE GENOMIC DNA]</scope>
    <source>
        <strain evidence="9 10">ICN19</strain>
    </source>
</reference>
<keyword evidence="5 7" id="KW-0472">Membrane</keyword>
<evidence type="ECO:0000313" key="10">
    <source>
        <dbReference type="Proteomes" id="UP000305921"/>
    </source>
</evidence>
<organism evidence="9 10">
    <name type="scientific">Streptomyces marianii</name>
    <dbReference type="NCBI Taxonomy" id="1817406"/>
    <lineage>
        <taxon>Bacteria</taxon>
        <taxon>Bacillati</taxon>
        <taxon>Actinomycetota</taxon>
        <taxon>Actinomycetes</taxon>
        <taxon>Kitasatosporales</taxon>
        <taxon>Streptomycetaceae</taxon>
        <taxon>Streptomyces</taxon>
    </lineage>
</organism>
<name>A0A5R9EH03_9ACTN</name>
<feature type="transmembrane region" description="Helical" evidence="7">
    <location>
        <begin position="478"/>
        <end position="499"/>
    </location>
</feature>
<feature type="transmembrane region" description="Helical" evidence="7">
    <location>
        <begin position="328"/>
        <end position="347"/>
    </location>
</feature>
<proteinExistence type="predicted"/>
<dbReference type="InterPro" id="IPR020846">
    <property type="entry name" value="MFS_dom"/>
</dbReference>
<dbReference type="GO" id="GO:0022857">
    <property type="term" value="F:transmembrane transporter activity"/>
    <property type="evidence" value="ECO:0007669"/>
    <property type="project" value="InterPro"/>
</dbReference>
<dbReference type="InterPro" id="IPR036259">
    <property type="entry name" value="MFS_trans_sf"/>
</dbReference>
<evidence type="ECO:0000256" key="5">
    <source>
        <dbReference type="ARBA" id="ARBA00023136"/>
    </source>
</evidence>
<dbReference type="PANTHER" id="PTHR42718:SF9">
    <property type="entry name" value="MAJOR FACILITATOR SUPERFAMILY MULTIDRUG TRANSPORTER MFSC"/>
    <property type="match status" value="1"/>
</dbReference>
<feature type="transmembrane region" description="Helical" evidence="7">
    <location>
        <begin position="75"/>
        <end position="97"/>
    </location>
</feature>
<feature type="transmembrane region" description="Helical" evidence="7">
    <location>
        <begin position="44"/>
        <end position="63"/>
    </location>
</feature>
<gene>
    <name evidence="9" type="ORF">FEF34_17140</name>
</gene>
<keyword evidence="10" id="KW-1185">Reference proteome</keyword>
<dbReference type="Gene3D" id="1.20.1250.20">
    <property type="entry name" value="MFS general substrate transporter like domains"/>
    <property type="match status" value="1"/>
</dbReference>
<accession>A0A5R9EH03</accession>
<evidence type="ECO:0000259" key="8">
    <source>
        <dbReference type="PROSITE" id="PS50850"/>
    </source>
</evidence>
<comment type="caution">
    <text evidence="9">The sequence shown here is derived from an EMBL/GenBank/DDBJ whole genome shotgun (WGS) entry which is preliminary data.</text>
</comment>
<dbReference type="OrthoDB" id="9781469at2"/>
<comment type="subcellular location">
    <subcellularLocation>
        <location evidence="1">Cell membrane</location>
        <topology evidence="1">Multi-pass membrane protein</topology>
    </subcellularLocation>
</comment>
<feature type="transmembrane region" description="Helical" evidence="7">
    <location>
        <begin position="165"/>
        <end position="184"/>
    </location>
</feature>
<feature type="transmembrane region" description="Helical" evidence="7">
    <location>
        <begin position="353"/>
        <end position="377"/>
    </location>
</feature>
<protein>
    <submittedName>
        <fullName evidence="9">MFS transporter</fullName>
    </submittedName>
</protein>
<keyword evidence="4 7" id="KW-1133">Transmembrane helix</keyword>
<feature type="transmembrane region" description="Helical" evidence="7">
    <location>
        <begin position="136"/>
        <end position="159"/>
    </location>
</feature>
<dbReference type="AlphaFoldDB" id="A0A5R9EH03"/>
<keyword evidence="6" id="KW-0046">Antibiotic resistance</keyword>
<evidence type="ECO:0000256" key="2">
    <source>
        <dbReference type="ARBA" id="ARBA00022448"/>
    </source>
</evidence>
<dbReference type="SUPFAM" id="SSF103473">
    <property type="entry name" value="MFS general substrate transporter"/>
    <property type="match status" value="1"/>
</dbReference>
<dbReference type="Gene3D" id="1.20.1720.10">
    <property type="entry name" value="Multidrug resistance protein D"/>
    <property type="match status" value="1"/>
</dbReference>
<evidence type="ECO:0000313" key="9">
    <source>
        <dbReference type="EMBL" id="TLQ48277.1"/>
    </source>
</evidence>
<evidence type="ECO:0000256" key="7">
    <source>
        <dbReference type="SAM" id="Phobius"/>
    </source>
</evidence>
<sequence length="514" mass="53229">MTKRQKMTVAATGLGIFMVFTDVNIVNVALPSIQEAFTTGEEGIQWVVAGYSLGMVAMLMSTASLGDRYGRRRGFLAGVTVFTVSSALCALATSLTALTALRVVQGVGAAFVTSLSLALLSAAFPDPKEKTKAIAAWMAVGMVGASAAPTLGGVLVQFFDWGSVFAVNVPVGAAVIVLTVIYVTESRDPQAPRLDWSGQVTFIPAVALLALAIIQAPRAGWTSAAIWAALLGASACMGLFVHFERRTAVPLIDLSLFGDPVYRSALVVYFLVMSCFFGVLILTTQYLQDVHDFSPLLAGMLIFPVPVAFGSASLLAGAAVNKWGPRRPTLACLGAVIAGLLVTAAGLGSMLPVVVAGLALFGAGSGGCATPLLVLGMTHVPQHRAGMAAGLVNLQRSMGSIFGVAFLGSILAAWLSLSLPGSLTAYVPDRAVRQAVASAIIDSANPHAHPAFIGPGRPLKHLLPGQARAIVRAADEDFIGGIRIALGTAVVLLAGAFALSWRRFPTQGRADSES</sequence>
<evidence type="ECO:0000256" key="3">
    <source>
        <dbReference type="ARBA" id="ARBA00022692"/>
    </source>
</evidence>
<feature type="transmembrane region" description="Helical" evidence="7">
    <location>
        <begin position="196"/>
        <end position="214"/>
    </location>
</feature>